<dbReference type="InParanoid" id="M1YZG2"/>
<organism evidence="8 9">
    <name type="scientific">Nitrospina gracilis (strain 3/211)</name>
    <dbReference type="NCBI Taxonomy" id="1266370"/>
    <lineage>
        <taxon>Bacteria</taxon>
        <taxon>Pseudomonadati</taxon>
        <taxon>Nitrospinota/Tectimicrobiota group</taxon>
        <taxon>Nitrospinota</taxon>
        <taxon>Nitrospinia</taxon>
        <taxon>Nitrospinales</taxon>
        <taxon>Nitrospinaceae</taxon>
        <taxon>Nitrospina</taxon>
    </lineage>
</organism>
<evidence type="ECO:0000256" key="6">
    <source>
        <dbReference type="PIRSR" id="PIRSR601765-1"/>
    </source>
</evidence>
<evidence type="ECO:0000313" key="8">
    <source>
        <dbReference type="EMBL" id="CCQ90885.1"/>
    </source>
</evidence>
<dbReference type="EMBL" id="CAQJ01000052">
    <property type="protein sequence ID" value="CCQ90885.1"/>
    <property type="molecule type" value="Genomic_DNA"/>
</dbReference>
<dbReference type="InterPro" id="IPR001765">
    <property type="entry name" value="Carbonic_anhydrase"/>
</dbReference>
<dbReference type="PANTHER" id="PTHR11002:SF79">
    <property type="entry name" value="CARBONIC ANHYDRASE 2"/>
    <property type="match status" value="1"/>
</dbReference>
<name>M1YZG2_NITG3</name>
<dbReference type="SUPFAM" id="SSF53056">
    <property type="entry name" value="beta-carbonic anhydrase, cab"/>
    <property type="match status" value="1"/>
</dbReference>
<feature type="binding site" evidence="6">
    <location>
        <position position="49"/>
    </location>
    <ligand>
        <name>Zn(2+)</name>
        <dbReference type="ChEBI" id="CHEBI:29105"/>
    </ligand>
</feature>
<dbReference type="PROSITE" id="PS00705">
    <property type="entry name" value="PROK_CO2_ANHYDRASE_2"/>
    <property type="match status" value="1"/>
</dbReference>
<feature type="binding site" evidence="6">
    <location>
        <position position="100"/>
    </location>
    <ligand>
        <name>Zn(2+)</name>
        <dbReference type="ChEBI" id="CHEBI:29105"/>
    </ligand>
</feature>
<protein>
    <recommendedName>
        <fullName evidence="2 7">Carbonic anhydrase</fullName>
        <ecNumber evidence="2 7">4.2.1.1</ecNumber>
    </recommendedName>
    <alternativeName>
        <fullName evidence="7">Carbonate dehydratase</fullName>
    </alternativeName>
</protein>
<dbReference type="InterPro" id="IPR015892">
    <property type="entry name" value="Carbonic_anhydrase_CS"/>
</dbReference>
<dbReference type="SMART" id="SM00947">
    <property type="entry name" value="Pro_CA"/>
    <property type="match status" value="1"/>
</dbReference>
<evidence type="ECO:0000256" key="3">
    <source>
        <dbReference type="ARBA" id="ARBA00022833"/>
    </source>
</evidence>
<keyword evidence="9" id="KW-1185">Reference proteome</keyword>
<keyword evidence="4 7" id="KW-0456">Lyase</keyword>
<dbReference type="EC" id="4.2.1.1" evidence="2 7"/>
<dbReference type="Pfam" id="PF00484">
    <property type="entry name" value="Pro_CA"/>
    <property type="match status" value="1"/>
</dbReference>
<dbReference type="STRING" id="1266370.NITGR_470004"/>
<dbReference type="Proteomes" id="UP000011704">
    <property type="component" value="Unassembled WGS sequence"/>
</dbReference>
<evidence type="ECO:0000256" key="2">
    <source>
        <dbReference type="ARBA" id="ARBA00012925"/>
    </source>
</evidence>
<dbReference type="HOGENOM" id="CLU_053879_4_2_0"/>
<evidence type="ECO:0000256" key="4">
    <source>
        <dbReference type="ARBA" id="ARBA00023239"/>
    </source>
</evidence>
<proteinExistence type="inferred from homology"/>
<comment type="caution">
    <text evidence="8">The sequence shown here is derived from an EMBL/GenBank/DDBJ whole genome shotgun (WGS) entry which is preliminary data.</text>
</comment>
<evidence type="ECO:0000256" key="7">
    <source>
        <dbReference type="RuleBase" id="RU003956"/>
    </source>
</evidence>
<comment type="cofactor">
    <cofactor evidence="6">
        <name>Zn(2+)</name>
        <dbReference type="ChEBI" id="CHEBI:29105"/>
    </cofactor>
    <text evidence="6">Binds 1 zinc ion per subunit.</text>
</comment>
<dbReference type="RefSeq" id="WP_005008988.1">
    <property type="nucleotide sequence ID" value="NZ_HG422173.1"/>
</dbReference>
<evidence type="ECO:0000256" key="1">
    <source>
        <dbReference type="ARBA" id="ARBA00006217"/>
    </source>
</evidence>
<dbReference type="PANTHER" id="PTHR11002">
    <property type="entry name" value="CARBONIC ANHYDRASE"/>
    <property type="match status" value="1"/>
</dbReference>
<feature type="binding site" evidence="6">
    <location>
        <position position="47"/>
    </location>
    <ligand>
        <name>Zn(2+)</name>
        <dbReference type="ChEBI" id="CHEBI:29105"/>
    </ligand>
</feature>
<keyword evidence="6" id="KW-0479">Metal-binding</keyword>
<dbReference type="PROSITE" id="PS00704">
    <property type="entry name" value="PROK_CO2_ANHYDRASE_1"/>
    <property type="match status" value="1"/>
</dbReference>
<sequence length="190" mass="20464">MTTQLLNELLLGNQRFARGATLHPHQDPLYRKECAKGRPSPTAVLACSDSRVSPEIIFDQGLGDLFVLRVAGNIASNMVLASLEYAVEHLGTRLIIVLGHSNCGAVTAAVSGDQVPGHIGNLVEFIQPSVSKCTSNGHLPQVNEVVRENVLHNMKNIRKAEPILSKLTEEAGLAVMGAIYHLESGKIELL</sequence>
<dbReference type="GO" id="GO:0004089">
    <property type="term" value="F:carbonate dehydratase activity"/>
    <property type="evidence" value="ECO:0007669"/>
    <property type="project" value="UniProtKB-UniRule"/>
</dbReference>
<feature type="binding site" evidence="6">
    <location>
        <position position="103"/>
    </location>
    <ligand>
        <name>Zn(2+)</name>
        <dbReference type="ChEBI" id="CHEBI:29105"/>
    </ligand>
</feature>
<accession>M1YZG2</accession>
<dbReference type="Gene3D" id="3.40.1050.10">
    <property type="entry name" value="Carbonic anhydrase"/>
    <property type="match status" value="1"/>
</dbReference>
<dbReference type="InterPro" id="IPR036874">
    <property type="entry name" value="Carbonic_anhydrase_sf"/>
</dbReference>
<dbReference type="GO" id="GO:0015976">
    <property type="term" value="P:carbon utilization"/>
    <property type="evidence" value="ECO:0007669"/>
    <property type="project" value="InterPro"/>
</dbReference>
<dbReference type="FunCoup" id="M1YZG2">
    <property type="interactions" value="278"/>
</dbReference>
<dbReference type="OrthoDB" id="9797527at2"/>
<reference evidence="8 9" key="1">
    <citation type="journal article" date="2013" name="Front. Microbiol.">
        <title>The genome of Nitrospina gracilis illuminates the metabolism and evolution of the major marine nitrite oxidizer.</title>
        <authorList>
            <person name="Luecker S."/>
            <person name="Nowka B."/>
            <person name="Rattei T."/>
            <person name="Spieck E."/>
            <person name="and Daims H."/>
        </authorList>
    </citation>
    <scope>NUCLEOTIDE SEQUENCE [LARGE SCALE GENOMIC DNA]</scope>
    <source>
        <strain evidence="8 9">3/211</strain>
    </source>
</reference>
<comment type="similarity">
    <text evidence="1 7">Belongs to the beta-class carbonic anhydrase family.</text>
</comment>
<comment type="function">
    <text evidence="7">Reversible hydration of carbon dioxide.</text>
</comment>
<dbReference type="CDD" id="cd03378">
    <property type="entry name" value="beta_CA_cladeC"/>
    <property type="match status" value="1"/>
</dbReference>
<evidence type="ECO:0000313" key="9">
    <source>
        <dbReference type="Proteomes" id="UP000011704"/>
    </source>
</evidence>
<evidence type="ECO:0000256" key="5">
    <source>
        <dbReference type="ARBA" id="ARBA00048348"/>
    </source>
</evidence>
<gene>
    <name evidence="8" type="primary">cynT</name>
    <name evidence="8" type="ORF">NITGR_470004</name>
</gene>
<comment type="catalytic activity">
    <reaction evidence="5 7">
        <text>hydrogencarbonate + H(+) = CO2 + H2O</text>
        <dbReference type="Rhea" id="RHEA:10748"/>
        <dbReference type="ChEBI" id="CHEBI:15377"/>
        <dbReference type="ChEBI" id="CHEBI:15378"/>
        <dbReference type="ChEBI" id="CHEBI:16526"/>
        <dbReference type="ChEBI" id="CHEBI:17544"/>
        <dbReference type="EC" id="4.2.1.1"/>
    </reaction>
</comment>
<dbReference type="GO" id="GO:0008270">
    <property type="term" value="F:zinc ion binding"/>
    <property type="evidence" value="ECO:0007669"/>
    <property type="project" value="UniProtKB-UniRule"/>
</dbReference>
<keyword evidence="3 6" id="KW-0862">Zinc</keyword>
<dbReference type="AlphaFoldDB" id="M1YZG2"/>